<protein>
    <recommendedName>
        <fullName evidence="4">Mycothiol acetyltransferase</fullName>
        <shortName evidence="4">MSH acetyltransferase</shortName>
        <ecNumber evidence="4">2.3.1.189</ecNumber>
    </recommendedName>
    <alternativeName>
        <fullName evidence="4">Mycothiol synthase</fullName>
    </alternativeName>
</protein>
<comment type="caution">
    <text evidence="6">The sequence shown here is derived from an EMBL/GenBank/DDBJ whole genome shotgun (WGS) entry which is preliminary data.</text>
</comment>
<evidence type="ECO:0000313" key="7">
    <source>
        <dbReference type="Proteomes" id="UP000019494"/>
    </source>
</evidence>
<accession>W9GQC5</accession>
<feature type="domain" description="N-acetyltransferase" evidence="5">
    <location>
        <begin position="157"/>
        <end position="303"/>
    </location>
</feature>
<reference evidence="7" key="1">
    <citation type="submission" date="2013-08" db="EMBL/GenBank/DDBJ databases">
        <title>Intrasporangium oryzae NRRL B-24470.</title>
        <authorList>
            <person name="Liu H."/>
            <person name="Wang G."/>
        </authorList>
    </citation>
    <scope>NUCLEOTIDE SEQUENCE [LARGE SCALE GENOMIC DNA]</scope>
    <source>
        <strain evidence="7">Q5-1</strain>
    </source>
</reference>
<feature type="binding site" evidence="4">
    <location>
        <position position="226"/>
    </location>
    <ligand>
        <name>1D-myo-inositol 2-(L-cysteinylamino)-2-deoxy-alpha-D-glucopyranoside</name>
        <dbReference type="ChEBI" id="CHEBI:58887"/>
    </ligand>
</feature>
<dbReference type="Pfam" id="PF13508">
    <property type="entry name" value="Acetyltransf_7"/>
    <property type="match status" value="1"/>
</dbReference>
<dbReference type="Pfam" id="PF00583">
    <property type="entry name" value="Acetyltransf_1"/>
    <property type="match status" value="1"/>
</dbReference>
<keyword evidence="3 4" id="KW-0012">Acyltransferase</keyword>
<dbReference type="HAMAP" id="MF_01698">
    <property type="entry name" value="MshD"/>
    <property type="match status" value="1"/>
</dbReference>
<dbReference type="PROSITE" id="PS51186">
    <property type="entry name" value="GNAT"/>
    <property type="match status" value="2"/>
</dbReference>
<organism evidence="6 7">
    <name type="scientific">Intrasporangium chromatireducens Q5-1</name>
    <dbReference type="NCBI Taxonomy" id="584657"/>
    <lineage>
        <taxon>Bacteria</taxon>
        <taxon>Bacillati</taxon>
        <taxon>Actinomycetota</taxon>
        <taxon>Actinomycetes</taxon>
        <taxon>Micrococcales</taxon>
        <taxon>Intrasporangiaceae</taxon>
        <taxon>Intrasporangium</taxon>
    </lineage>
</organism>
<dbReference type="Gene3D" id="3.40.630.30">
    <property type="match status" value="1"/>
</dbReference>
<dbReference type="RefSeq" id="WP_051518427.1">
    <property type="nucleotide sequence ID" value="NZ_AWQS01000068.1"/>
</dbReference>
<dbReference type="InterPro" id="IPR017813">
    <property type="entry name" value="Mycothiol_AcTrfase"/>
</dbReference>
<feature type="binding site" evidence="4">
    <location>
        <position position="236"/>
    </location>
    <ligand>
        <name>1D-myo-inositol 2-(L-cysteinylamino)-2-deoxy-alpha-D-glucopyranoside</name>
        <dbReference type="ChEBI" id="CHEBI:58887"/>
    </ligand>
</feature>
<name>W9GQC5_9MICO</name>
<feature type="binding site" evidence="4">
    <location>
        <position position="184"/>
    </location>
    <ligand>
        <name>1D-myo-inositol 2-(L-cysteinylamino)-2-deoxy-alpha-D-glucopyranoside</name>
        <dbReference type="ChEBI" id="CHEBI:58887"/>
    </ligand>
</feature>
<feature type="domain" description="N-acetyltransferase" evidence="5">
    <location>
        <begin position="10"/>
        <end position="143"/>
    </location>
</feature>
<dbReference type="EMBL" id="AWQS01000068">
    <property type="protein sequence ID" value="EWT06059.1"/>
    <property type="molecule type" value="Genomic_DNA"/>
</dbReference>
<dbReference type="Proteomes" id="UP000019494">
    <property type="component" value="Unassembled WGS sequence"/>
</dbReference>
<gene>
    <name evidence="4" type="primary">mshD</name>
    <name evidence="6" type="ORF">N864_00335</name>
</gene>
<comment type="caution">
    <text evidence="4">Lacks conserved residue(s) required for the propagation of feature annotation.</text>
</comment>
<dbReference type="EC" id="2.3.1.189" evidence="4"/>
<dbReference type="SUPFAM" id="SSF55729">
    <property type="entry name" value="Acyl-CoA N-acyltransferases (Nat)"/>
    <property type="match status" value="1"/>
</dbReference>
<feature type="binding site" evidence="4">
    <location>
        <begin position="86"/>
        <end position="88"/>
    </location>
    <ligand>
        <name>acetyl-CoA</name>
        <dbReference type="ChEBI" id="CHEBI:57288"/>
        <label>1</label>
    </ligand>
</feature>
<dbReference type="PANTHER" id="PTHR43420:SF12">
    <property type="entry name" value="N-ACETYLTRANSFERASE DOMAIN-CONTAINING PROTEIN"/>
    <property type="match status" value="1"/>
</dbReference>
<dbReference type="OrthoDB" id="3208058at2"/>
<dbReference type="GO" id="GO:0010125">
    <property type="term" value="P:mycothiol biosynthetic process"/>
    <property type="evidence" value="ECO:0007669"/>
    <property type="project" value="UniProtKB-UniRule"/>
</dbReference>
<evidence type="ECO:0000259" key="5">
    <source>
        <dbReference type="PROSITE" id="PS51186"/>
    </source>
</evidence>
<feature type="binding site" evidence="4">
    <location>
        <position position="274"/>
    </location>
    <ligand>
        <name>1D-myo-inositol 2-(L-cysteinylamino)-2-deoxy-alpha-D-glucopyranoside</name>
        <dbReference type="ChEBI" id="CHEBI:58887"/>
    </ligand>
</feature>
<evidence type="ECO:0000256" key="3">
    <source>
        <dbReference type="ARBA" id="ARBA00023315"/>
    </source>
</evidence>
<dbReference type="GO" id="GO:0035447">
    <property type="term" value="F:mycothiol synthase activity"/>
    <property type="evidence" value="ECO:0007669"/>
    <property type="project" value="UniProtKB-UniRule"/>
</dbReference>
<dbReference type="InterPro" id="IPR000182">
    <property type="entry name" value="GNAT_dom"/>
</dbReference>
<feature type="binding site" evidence="4">
    <location>
        <position position="41"/>
    </location>
    <ligand>
        <name>1D-myo-inositol 2-(L-cysteinylamino)-2-deoxy-alpha-D-glucopyranoside</name>
        <dbReference type="ChEBI" id="CHEBI:58887"/>
    </ligand>
</feature>
<comment type="catalytic activity">
    <reaction evidence="4">
        <text>1D-myo-inositol 2-(L-cysteinylamino)-2-deoxy-alpha-D-glucopyranoside + acetyl-CoA = mycothiol + CoA + H(+)</text>
        <dbReference type="Rhea" id="RHEA:26172"/>
        <dbReference type="ChEBI" id="CHEBI:15378"/>
        <dbReference type="ChEBI" id="CHEBI:16768"/>
        <dbReference type="ChEBI" id="CHEBI:57287"/>
        <dbReference type="ChEBI" id="CHEBI:57288"/>
        <dbReference type="ChEBI" id="CHEBI:58887"/>
        <dbReference type="EC" id="2.3.1.189"/>
    </reaction>
</comment>
<dbReference type="InterPro" id="IPR050680">
    <property type="entry name" value="YpeA/RimI_acetyltransf"/>
</dbReference>
<evidence type="ECO:0000256" key="1">
    <source>
        <dbReference type="ARBA" id="ARBA00022679"/>
    </source>
</evidence>
<sequence length="303" mass="33080">MSDVTIERRGAGAPLTPAESHAILRLAERAHEADGSAPLSEQFRMSVEARDGENVTHFLAYAADRALAGYAQSRSGGVDEAASAELVVDPDHRGTGVGGALLAELPEDVRLWSHESDGAAEGFARAQGLVPIRELHFMGRSLTSGTPWPAAILPDGHVVRRFEPGRDEREWLRVNAAAFANHPEQGALGLPDLEQRMAQPWFEPDGFILVVPTDEPDRIAAFHWTKVDPPNGRQGEVYVVGVAPERQGLGLGKAVTILGLDHLRDEGLDDVVLYVDDDNTAAMHTYRRLGFEDRQVHRQFARP</sequence>
<dbReference type="PATRIC" id="fig|584657.3.peg.2032"/>
<comment type="subunit">
    <text evidence="4">Monomer.</text>
</comment>
<dbReference type="AlphaFoldDB" id="W9GQC5"/>
<evidence type="ECO:0000256" key="4">
    <source>
        <dbReference type="HAMAP-Rule" id="MF_01698"/>
    </source>
</evidence>
<keyword evidence="1 4" id="KW-0808">Transferase</keyword>
<proteinExistence type="inferred from homology"/>
<feature type="binding site" evidence="4">
    <location>
        <begin position="247"/>
        <end position="253"/>
    </location>
    <ligand>
        <name>acetyl-CoA</name>
        <dbReference type="ChEBI" id="CHEBI:57288"/>
        <label>2</label>
    </ligand>
</feature>
<dbReference type="PIRSF" id="PIRSF021524">
    <property type="entry name" value="MSH_acetyltransferase"/>
    <property type="match status" value="1"/>
</dbReference>
<keyword evidence="2 4" id="KW-0677">Repeat</keyword>
<feature type="binding site" evidence="4">
    <location>
        <begin position="279"/>
        <end position="284"/>
    </location>
    <ligand>
        <name>acetyl-CoA</name>
        <dbReference type="ChEBI" id="CHEBI:57288"/>
        <label>2</label>
    </ligand>
</feature>
<evidence type="ECO:0000313" key="6">
    <source>
        <dbReference type="EMBL" id="EWT06059.1"/>
    </source>
</evidence>
<dbReference type="InterPro" id="IPR016181">
    <property type="entry name" value="Acyl_CoA_acyltransferase"/>
</dbReference>
<comment type="similarity">
    <text evidence="4">Belongs to the acetyltransferase family. MshD subfamily.</text>
</comment>
<comment type="function">
    <text evidence="4">Catalyzes the transfer of acetyl from acetyl-CoA to desacetylmycothiol (Cys-GlcN-Ins) to form mycothiol.</text>
</comment>
<dbReference type="NCBIfam" id="TIGR03448">
    <property type="entry name" value="mycothiol_MshD"/>
    <property type="match status" value="1"/>
</dbReference>
<dbReference type="PANTHER" id="PTHR43420">
    <property type="entry name" value="ACETYLTRANSFERASE"/>
    <property type="match status" value="1"/>
</dbReference>
<feature type="binding site" evidence="4">
    <location>
        <begin position="240"/>
        <end position="242"/>
    </location>
    <ligand>
        <name>acetyl-CoA</name>
        <dbReference type="ChEBI" id="CHEBI:57288"/>
        <label>2</label>
    </ligand>
</feature>
<keyword evidence="7" id="KW-1185">Reference proteome</keyword>
<dbReference type="CDD" id="cd04301">
    <property type="entry name" value="NAT_SF"/>
    <property type="match status" value="1"/>
</dbReference>
<evidence type="ECO:0000256" key="2">
    <source>
        <dbReference type="ARBA" id="ARBA00022737"/>
    </source>
</evidence>